<dbReference type="SUPFAM" id="SSF52540">
    <property type="entry name" value="P-loop containing nucleoside triphosphate hydrolases"/>
    <property type="match status" value="1"/>
</dbReference>
<dbReference type="Pfam" id="PF13671">
    <property type="entry name" value="AAA_33"/>
    <property type="match status" value="1"/>
</dbReference>
<gene>
    <name evidence="1" type="ORF">E4680_01385</name>
</gene>
<evidence type="ECO:0000313" key="2">
    <source>
        <dbReference type="Proteomes" id="UP000297890"/>
    </source>
</evidence>
<dbReference type="Proteomes" id="UP000297890">
    <property type="component" value="Unassembled WGS sequence"/>
</dbReference>
<evidence type="ECO:0000313" key="1">
    <source>
        <dbReference type="EMBL" id="TFZ84213.1"/>
    </source>
</evidence>
<dbReference type="InterPro" id="IPR027417">
    <property type="entry name" value="P-loop_NTPase"/>
</dbReference>
<name>A0A4Z0FE80_9GAMM</name>
<dbReference type="OrthoDB" id="9810277at2"/>
<organism evidence="1 2">
    <name type="scientific">Candidatus Macondimonas diazotrophica</name>
    <dbReference type="NCBI Taxonomy" id="2305248"/>
    <lineage>
        <taxon>Bacteria</taxon>
        <taxon>Pseudomonadati</taxon>
        <taxon>Pseudomonadota</taxon>
        <taxon>Gammaproteobacteria</taxon>
        <taxon>Chromatiales</taxon>
        <taxon>Ectothiorhodospiraceae</taxon>
        <taxon>Candidatus Macondimonas</taxon>
    </lineage>
</organism>
<dbReference type="EMBL" id="SRIO01000001">
    <property type="protein sequence ID" value="TFZ84213.1"/>
    <property type="molecule type" value="Genomic_DNA"/>
</dbReference>
<accession>A0A4Z0FE80</accession>
<keyword evidence="2" id="KW-1185">Reference proteome</keyword>
<protein>
    <submittedName>
        <fullName evidence="1">Uncharacterized protein</fullName>
    </submittedName>
</protein>
<sequence length="81" mass="8856">MEAFSARILAAGFPVIVDATFLKRSLRERFLAIATAREAPGLILSLAVDPQILRTRLAQRQADVSDANVAILEAQLARPNR</sequence>
<comment type="caution">
    <text evidence="1">The sequence shown here is derived from an EMBL/GenBank/DDBJ whole genome shotgun (WGS) entry which is preliminary data.</text>
</comment>
<dbReference type="Gene3D" id="3.40.50.300">
    <property type="entry name" value="P-loop containing nucleotide triphosphate hydrolases"/>
    <property type="match status" value="1"/>
</dbReference>
<reference evidence="1 2" key="1">
    <citation type="journal article" date="2019" name="ISME J.">
        <title>Candidatus Macondimonas diazotrophica, a novel gammaproteobacterial genus dominating crude-oil-contaminated coastal sediments.</title>
        <authorList>
            <person name="Karthikeyan S."/>
            <person name="Konstantinidis K."/>
        </authorList>
    </citation>
    <scope>NUCLEOTIDE SEQUENCE [LARGE SCALE GENOMIC DNA]</scope>
    <source>
        <strain evidence="1 2">KTK01</strain>
    </source>
</reference>
<proteinExistence type="predicted"/>
<dbReference type="AlphaFoldDB" id="A0A4Z0FE80"/>